<dbReference type="AlphaFoldDB" id="A0AAW0MH78"/>
<comment type="caution">
    <text evidence="1">The sequence shown here is derived from an EMBL/GenBank/DDBJ whole genome shotgun (WGS) entry which is preliminary data.</text>
</comment>
<evidence type="ECO:0000313" key="2">
    <source>
        <dbReference type="Proteomes" id="UP001460270"/>
    </source>
</evidence>
<keyword evidence="2" id="KW-1185">Reference proteome</keyword>
<proteinExistence type="predicted"/>
<dbReference type="EMBL" id="JBBPFD010000530">
    <property type="protein sequence ID" value="KAK7878382.1"/>
    <property type="molecule type" value="Genomic_DNA"/>
</dbReference>
<reference evidence="2" key="1">
    <citation type="submission" date="2024-04" db="EMBL/GenBank/DDBJ databases">
        <title>Salinicola lusitanus LLJ914,a marine bacterium isolated from the Okinawa Trough.</title>
        <authorList>
            <person name="Li J."/>
        </authorList>
    </citation>
    <scope>NUCLEOTIDE SEQUENCE [LARGE SCALE GENOMIC DNA]</scope>
</reference>
<protein>
    <submittedName>
        <fullName evidence="1">Uncharacterized protein</fullName>
    </submittedName>
</protein>
<gene>
    <name evidence="1" type="ORF">WMY93_031012</name>
</gene>
<name>A0AAW0MH78_9GOBI</name>
<dbReference type="Proteomes" id="UP001460270">
    <property type="component" value="Unassembled WGS sequence"/>
</dbReference>
<sequence>MGQLQRLYYTGLAYREITPKHTRYYIIPFFVAVTLCEKPFIHGGPRKKTNDRLYERGPRCAAVLDATSIHAVKRLILKGPYEQLRNSKQPLLAINNTQYGINFLYNYDSPVTTCEKRGALHLKMDSPKCTGISVQIMFSHPLLLFAFNETETLNPPRSRTIKNDTARPNGTRDNCCTRDADTHHYIPTIQNSNVQKASRTELVKCSASRQTQLGRTTGNHDEGLKLLARVAPRKAYIAMHQRRIGNVCRNVKNGEPLRGQHGSGK</sequence>
<accession>A0AAW0MH78</accession>
<evidence type="ECO:0000313" key="1">
    <source>
        <dbReference type="EMBL" id="KAK7878382.1"/>
    </source>
</evidence>
<organism evidence="1 2">
    <name type="scientific">Mugilogobius chulae</name>
    <name type="common">yellowstripe goby</name>
    <dbReference type="NCBI Taxonomy" id="88201"/>
    <lineage>
        <taxon>Eukaryota</taxon>
        <taxon>Metazoa</taxon>
        <taxon>Chordata</taxon>
        <taxon>Craniata</taxon>
        <taxon>Vertebrata</taxon>
        <taxon>Euteleostomi</taxon>
        <taxon>Actinopterygii</taxon>
        <taxon>Neopterygii</taxon>
        <taxon>Teleostei</taxon>
        <taxon>Neoteleostei</taxon>
        <taxon>Acanthomorphata</taxon>
        <taxon>Gobiaria</taxon>
        <taxon>Gobiiformes</taxon>
        <taxon>Gobioidei</taxon>
        <taxon>Gobiidae</taxon>
        <taxon>Gobionellinae</taxon>
        <taxon>Mugilogobius</taxon>
    </lineage>
</organism>